<protein>
    <recommendedName>
        <fullName evidence="3">Addiction module component</fullName>
    </recommendedName>
</protein>
<name>A0A4R3N9Y6_9GAMM</name>
<comment type="caution">
    <text evidence="1">The sequence shown here is derived from an EMBL/GenBank/DDBJ whole genome shotgun (WGS) entry which is preliminary data.</text>
</comment>
<evidence type="ECO:0008006" key="3">
    <source>
        <dbReference type="Google" id="ProtNLM"/>
    </source>
</evidence>
<evidence type="ECO:0000313" key="1">
    <source>
        <dbReference type="EMBL" id="TCT23973.1"/>
    </source>
</evidence>
<keyword evidence="2" id="KW-1185">Reference proteome</keyword>
<accession>A0A4R3N9Y6</accession>
<reference evidence="1 2" key="1">
    <citation type="submission" date="2019-03" db="EMBL/GenBank/DDBJ databases">
        <title>Genomic Encyclopedia of Type Strains, Phase IV (KMG-IV): sequencing the most valuable type-strain genomes for metagenomic binning, comparative biology and taxonomic classification.</title>
        <authorList>
            <person name="Goeker M."/>
        </authorList>
    </citation>
    <scope>NUCLEOTIDE SEQUENCE [LARGE SCALE GENOMIC DNA]</scope>
    <source>
        <strain evidence="1 2">DSM 13587</strain>
    </source>
</reference>
<evidence type="ECO:0000313" key="2">
    <source>
        <dbReference type="Proteomes" id="UP000295717"/>
    </source>
</evidence>
<dbReference type="OrthoDB" id="5572369at2"/>
<organism evidence="1 2">
    <name type="scientific">Thiobaca trueperi</name>
    <dbReference type="NCBI Taxonomy" id="127458"/>
    <lineage>
        <taxon>Bacteria</taxon>
        <taxon>Pseudomonadati</taxon>
        <taxon>Pseudomonadota</taxon>
        <taxon>Gammaproteobacteria</taxon>
        <taxon>Chromatiales</taxon>
        <taxon>Chromatiaceae</taxon>
        <taxon>Thiobaca</taxon>
    </lineage>
</organism>
<dbReference type="EMBL" id="SMAO01000001">
    <property type="protein sequence ID" value="TCT23973.1"/>
    <property type="molecule type" value="Genomic_DNA"/>
</dbReference>
<dbReference type="AlphaFoldDB" id="A0A4R3N9Y6"/>
<proteinExistence type="predicted"/>
<gene>
    <name evidence="1" type="ORF">EDC35_101290</name>
</gene>
<dbReference type="Proteomes" id="UP000295717">
    <property type="component" value="Unassembled WGS sequence"/>
</dbReference>
<dbReference type="RefSeq" id="WP_132975055.1">
    <property type="nucleotide sequence ID" value="NZ_SMAO01000001.1"/>
</dbReference>
<sequence>MPTAKQEVADLLRQLPDDCSLEDIQYRLYVLEKTNRGREDIAQGRGYVNDEAKQRLDRWLES</sequence>